<keyword evidence="5" id="KW-1185">Reference proteome</keyword>
<evidence type="ECO:0000256" key="2">
    <source>
        <dbReference type="ARBA" id="ARBA00022679"/>
    </source>
</evidence>
<dbReference type="InterPro" id="IPR045304">
    <property type="entry name" value="LbH_SAT"/>
</dbReference>
<dbReference type="EMBL" id="PYYB01000004">
    <property type="protein sequence ID" value="PTL54851.1"/>
    <property type="molecule type" value="Genomic_DNA"/>
</dbReference>
<dbReference type="Pfam" id="PF00132">
    <property type="entry name" value="Hexapep"/>
    <property type="match status" value="1"/>
</dbReference>
<comment type="similarity">
    <text evidence="1">Belongs to the transferase hexapeptide repeat family.</text>
</comment>
<name>A0A2T4UCF0_9ACTN</name>
<reference evidence="4 5" key="1">
    <citation type="submission" date="2018-03" db="EMBL/GenBank/DDBJ databases">
        <title>Aquarubrobacter algicola gen. nov., sp. nov., a novel actinobacterium isolated from shallow eutrophic lake during the end of cyanobacterial harmful algal blooms.</title>
        <authorList>
            <person name="Chun S.J."/>
        </authorList>
    </citation>
    <scope>NUCLEOTIDE SEQUENCE [LARGE SCALE GENOMIC DNA]</scope>
    <source>
        <strain evidence="4 5">Seoho-28</strain>
    </source>
</reference>
<sequence length="193" mass="21052">MEPAPDDRRASWPKGVRALYWSDYVAHCSHKAPESRERRRLLALPRLLVNPSLQAVLVLRIANASPRWTWWIWRNFFVRLHSMDWSGKLEIGPGFEIPHPIGVLLAADAQIGANVGLGHNVTLAGERGPGRPIIEDNVTVYPGSVLMGGVRIGEGSIVGANCVVTRDVPPGRMVTPRGVVPLAASNRHGEPGT</sequence>
<accession>A0A2T4UCF0</accession>
<evidence type="ECO:0000313" key="4">
    <source>
        <dbReference type="EMBL" id="PTL54851.1"/>
    </source>
</evidence>
<dbReference type="InterPro" id="IPR001451">
    <property type="entry name" value="Hexapep"/>
</dbReference>
<evidence type="ECO:0000256" key="1">
    <source>
        <dbReference type="ARBA" id="ARBA00007274"/>
    </source>
</evidence>
<comment type="caution">
    <text evidence="4">The sequence shown here is derived from an EMBL/GenBank/DDBJ whole genome shotgun (WGS) entry which is preliminary data.</text>
</comment>
<gene>
    <name evidence="4" type="ORF">C7Y72_19905</name>
</gene>
<dbReference type="GO" id="GO:0016746">
    <property type="term" value="F:acyltransferase activity"/>
    <property type="evidence" value="ECO:0007669"/>
    <property type="project" value="UniProtKB-KW"/>
</dbReference>
<protein>
    <submittedName>
        <fullName evidence="4">Serine acetyltransferase</fullName>
    </submittedName>
</protein>
<dbReference type="OrthoDB" id="2643438at2"/>
<dbReference type="RefSeq" id="WP_107570951.1">
    <property type="nucleotide sequence ID" value="NZ_PYYB01000004.1"/>
</dbReference>
<organism evidence="4 5">
    <name type="scientific">Paraconexibacter algicola</name>
    <dbReference type="NCBI Taxonomy" id="2133960"/>
    <lineage>
        <taxon>Bacteria</taxon>
        <taxon>Bacillati</taxon>
        <taxon>Actinomycetota</taxon>
        <taxon>Thermoleophilia</taxon>
        <taxon>Solirubrobacterales</taxon>
        <taxon>Paraconexibacteraceae</taxon>
        <taxon>Paraconexibacter</taxon>
    </lineage>
</organism>
<evidence type="ECO:0000313" key="5">
    <source>
        <dbReference type="Proteomes" id="UP000240739"/>
    </source>
</evidence>
<dbReference type="InterPro" id="IPR011004">
    <property type="entry name" value="Trimer_LpxA-like_sf"/>
</dbReference>
<dbReference type="SUPFAM" id="SSF51161">
    <property type="entry name" value="Trimeric LpxA-like enzymes"/>
    <property type="match status" value="1"/>
</dbReference>
<dbReference type="PANTHER" id="PTHR42811">
    <property type="entry name" value="SERINE ACETYLTRANSFERASE"/>
    <property type="match status" value="1"/>
</dbReference>
<keyword evidence="3" id="KW-0012">Acyltransferase</keyword>
<dbReference type="Proteomes" id="UP000240739">
    <property type="component" value="Unassembled WGS sequence"/>
</dbReference>
<dbReference type="AlphaFoldDB" id="A0A2T4UCF0"/>
<dbReference type="CDD" id="cd03354">
    <property type="entry name" value="LbH_SAT"/>
    <property type="match status" value="1"/>
</dbReference>
<evidence type="ECO:0000256" key="3">
    <source>
        <dbReference type="ARBA" id="ARBA00023315"/>
    </source>
</evidence>
<keyword evidence="2 4" id="KW-0808">Transferase</keyword>
<proteinExistence type="inferred from homology"/>
<dbReference type="Gene3D" id="2.160.10.10">
    <property type="entry name" value="Hexapeptide repeat proteins"/>
    <property type="match status" value="1"/>
</dbReference>